<evidence type="ECO:0000256" key="1">
    <source>
        <dbReference type="SAM" id="Phobius"/>
    </source>
</evidence>
<dbReference type="AlphaFoldDB" id="A0A516KF99"/>
<sequence>MKSKGKTILLASMALFLAVSLITFPSVSLDASLRGFEMWTEIVFPSLLPFFITAELLIGFGVVKFIGVLFEPIMRPLFNVPGVGSFVWAMGMASGYPSGAKLSSRLRQEEHLTRIEAERLVSFTNASNPLFIFAAVSIGFFHDPQLGVLLAVCHYLGNTIVGILMRFHGKDSEREERDARGKQSFSLVRAFKEMHQARLEDSRPFGKIFGDAVINSVNTLLMIGGFIIMFSVFTNLLSQVGISPFIAFFIEHVLQFAQLPEGLALPLLSGLFEITLGAQLISEATISSFLPQAILVSFILAFNGLSVQAQVASILAETDIRFAPYFFARLIHGVIASLLTVALYKPLYLNHKATESTVPVFSSFAQSSSWAEWWNTLLQIGPLFTITMIGMTVIVIGARIKTNFVQKS</sequence>
<protein>
    <submittedName>
        <fullName evidence="3">Sporulation integral membrane protein YlbJ</fullName>
    </submittedName>
</protein>
<evidence type="ECO:0000313" key="3">
    <source>
        <dbReference type="EMBL" id="QDP40074.1"/>
    </source>
</evidence>
<keyword evidence="1" id="KW-1133">Transmembrane helix</keyword>
<feature type="transmembrane region" description="Helical" evidence="1">
    <location>
        <begin position="46"/>
        <end position="70"/>
    </location>
</feature>
<feature type="transmembrane region" description="Helical" evidence="1">
    <location>
        <begin position="377"/>
        <end position="398"/>
    </location>
</feature>
<dbReference type="KEGG" id="aqt:FN924_07780"/>
<organism evidence="3 4">
    <name type="scientific">Radiobacillus deserti</name>
    <dbReference type="NCBI Taxonomy" id="2594883"/>
    <lineage>
        <taxon>Bacteria</taxon>
        <taxon>Bacillati</taxon>
        <taxon>Bacillota</taxon>
        <taxon>Bacilli</taxon>
        <taxon>Bacillales</taxon>
        <taxon>Bacillaceae</taxon>
        <taxon>Radiobacillus</taxon>
    </lineage>
</organism>
<accession>A0A516KF99</accession>
<feature type="domain" description="Nucleoside transporter/FeoB GTPase Gate" evidence="2">
    <location>
        <begin position="220"/>
        <end position="316"/>
    </location>
</feature>
<dbReference type="Proteomes" id="UP000315215">
    <property type="component" value="Chromosome"/>
</dbReference>
<feature type="transmembrane region" description="Helical" evidence="1">
    <location>
        <begin position="322"/>
        <end position="344"/>
    </location>
</feature>
<evidence type="ECO:0000313" key="4">
    <source>
        <dbReference type="Proteomes" id="UP000315215"/>
    </source>
</evidence>
<feature type="domain" description="Nucleoside transporter/FeoB GTPase Gate" evidence="2">
    <location>
        <begin position="43"/>
        <end position="139"/>
    </location>
</feature>
<dbReference type="EMBL" id="CP041666">
    <property type="protein sequence ID" value="QDP40074.1"/>
    <property type="molecule type" value="Genomic_DNA"/>
</dbReference>
<keyword evidence="4" id="KW-1185">Reference proteome</keyword>
<keyword evidence="1" id="KW-0812">Transmembrane</keyword>
<dbReference type="RefSeq" id="WP_143893295.1">
    <property type="nucleotide sequence ID" value="NZ_CP041666.1"/>
</dbReference>
<dbReference type="InterPro" id="IPR011642">
    <property type="entry name" value="Gate_dom"/>
</dbReference>
<name>A0A516KF99_9BACI</name>
<keyword evidence="1" id="KW-0472">Membrane</keyword>
<dbReference type="Pfam" id="PF07670">
    <property type="entry name" value="Gate"/>
    <property type="match status" value="2"/>
</dbReference>
<dbReference type="NCBIfam" id="TIGR02871">
    <property type="entry name" value="spore_ylbJ"/>
    <property type="match status" value="1"/>
</dbReference>
<feature type="transmembrane region" description="Helical" evidence="1">
    <location>
        <begin position="146"/>
        <end position="167"/>
    </location>
</feature>
<evidence type="ECO:0000259" key="2">
    <source>
        <dbReference type="Pfam" id="PF07670"/>
    </source>
</evidence>
<dbReference type="InterPro" id="IPR014226">
    <property type="entry name" value="Spore_IM_YlbJ"/>
</dbReference>
<feature type="transmembrane region" description="Helical" evidence="1">
    <location>
        <begin position="208"/>
        <end position="230"/>
    </location>
</feature>
<reference evidence="3 4" key="1">
    <citation type="submission" date="2019-07" db="EMBL/GenBank/DDBJ databases">
        <authorList>
            <person name="Li J."/>
        </authorList>
    </citation>
    <scope>NUCLEOTIDE SEQUENCE [LARGE SCALE GENOMIC DNA]</scope>
    <source>
        <strain evidence="3 4">TKL69</strain>
    </source>
</reference>
<gene>
    <name evidence="3" type="primary">ylbJ</name>
    <name evidence="3" type="ORF">FN924_07780</name>
</gene>
<proteinExistence type="predicted"/>
<feature type="transmembrane region" description="Helical" evidence="1">
    <location>
        <begin position="293"/>
        <end position="315"/>
    </location>
</feature>